<dbReference type="EMBL" id="CAJNAQ010000002">
    <property type="protein sequence ID" value="CAE6486361.1"/>
    <property type="molecule type" value="Genomic_DNA"/>
</dbReference>
<dbReference type="SUPFAM" id="SSF81296">
    <property type="entry name" value="E set domains"/>
    <property type="match status" value="1"/>
</dbReference>
<comment type="caution">
    <text evidence="2">The sequence shown here is derived from an EMBL/GenBank/DDBJ whole genome shotgun (WGS) entry which is preliminary data.</text>
</comment>
<dbReference type="InterPro" id="IPR014756">
    <property type="entry name" value="Ig_E-set"/>
</dbReference>
<evidence type="ECO:0000313" key="2">
    <source>
        <dbReference type="EMBL" id="CAE6486361.1"/>
    </source>
</evidence>
<proteinExistence type="predicted"/>
<feature type="transmembrane region" description="Helical" evidence="1">
    <location>
        <begin position="6"/>
        <end position="31"/>
    </location>
</feature>
<dbReference type="RefSeq" id="WP_205097756.1">
    <property type="nucleotide sequence ID" value="NZ_CAJNAQ010000002.1"/>
</dbReference>
<keyword evidence="1" id="KW-0812">Transmembrane</keyword>
<protein>
    <submittedName>
        <fullName evidence="2">Uncharacterized protein</fullName>
    </submittedName>
</protein>
<dbReference type="AlphaFoldDB" id="A0A812EZ40"/>
<name>A0A812EZ40_9ARCH</name>
<evidence type="ECO:0000256" key="1">
    <source>
        <dbReference type="SAM" id="Phobius"/>
    </source>
</evidence>
<dbReference type="Proteomes" id="UP000655759">
    <property type="component" value="Unassembled WGS sequence"/>
</dbReference>
<evidence type="ECO:0000313" key="3">
    <source>
        <dbReference type="Proteomes" id="UP000655759"/>
    </source>
</evidence>
<reference evidence="2" key="1">
    <citation type="submission" date="2021-02" db="EMBL/GenBank/DDBJ databases">
        <authorList>
            <person name="Han P."/>
        </authorList>
    </citation>
    <scope>NUCLEOTIDE SEQUENCE</scope>
    <source>
        <strain evidence="2">Candidatus Nitrosotenuis uzonensis 5A</strain>
    </source>
</reference>
<accession>A0A812EZ40</accession>
<keyword evidence="1" id="KW-0472">Membrane</keyword>
<organism evidence="2 3">
    <name type="scientific">Candidatus Nitrosotenuis uzonensis</name>
    <dbReference type="NCBI Taxonomy" id="1407055"/>
    <lineage>
        <taxon>Archaea</taxon>
        <taxon>Nitrososphaerota</taxon>
        <taxon>Candidatus Nitrosotenuis</taxon>
    </lineage>
</organism>
<sequence>MHRNHLIIIIILVASLVAYFVLMYGVAYLILFGINPSSEKALIENQIVSPNESITTSKELKAGQNAQLVIHYPIFGIPLNANVKNPSGEVVIDVNSTSYDRELYATFEPTSNGKYTLIVTNHGEQETPIHVIFNNVENLPIKNPYE</sequence>
<keyword evidence="1" id="KW-1133">Transmembrane helix</keyword>
<gene>
    <name evidence="2" type="ORF">NUZ5A_20130</name>
</gene>